<evidence type="ECO:0000313" key="10">
    <source>
        <dbReference type="Proteomes" id="UP000002358"/>
    </source>
</evidence>
<dbReference type="Pfam" id="PF22595">
    <property type="entry name" value="CFAP107"/>
    <property type="match status" value="1"/>
</dbReference>
<dbReference type="GeneID" id="107981331"/>
<dbReference type="InParanoid" id="A0A7M7J5I1"/>
<evidence type="ECO:0000256" key="3">
    <source>
        <dbReference type="ARBA" id="ARBA00022846"/>
    </source>
</evidence>
<dbReference type="RefSeq" id="XP_032456470.1">
    <property type="nucleotide sequence ID" value="XM_032600579.1"/>
</dbReference>
<keyword evidence="5" id="KW-0206">Cytoskeleton</keyword>
<evidence type="ECO:0000256" key="5">
    <source>
        <dbReference type="ARBA" id="ARBA00023212"/>
    </source>
</evidence>
<dbReference type="GO" id="GO:0005879">
    <property type="term" value="C:axonemal microtubule"/>
    <property type="evidence" value="ECO:0007669"/>
    <property type="project" value="TreeGrafter"/>
</dbReference>
<evidence type="ECO:0000256" key="1">
    <source>
        <dbReference type="ARBA" id="ARBA00004611"/>
    </source>
</evidence>
<dbReference type="Proteomes" id="UP000002358">
    <property type="component" value="Chromosome 5"/>
</dbReference>
<keyword evidence="2" id="KW-0963">Cytoplasm</keyword>
<evidence type="ECO:0000313" key="9">
    <source>
        <dbReference type="EnsemblMetazoa" id="XP_016842387"/>
    </source>
</evidence>
<evidence type="ECO:0000256" key="8">
    <source>
        <dbReference type="ARBA" id="ARBA00046435"/>
    </source>
</evidence>
<dbReference type="EnsemblMetazoa" id="XM_016986898">
    <property type="protein sequence ID" value="XP_016842387"/>
    <property type="gene ID" value="LOC107981331"/>
</dbReference>
<dbReference type="InterPro" id="IPR054709">
    <property type="entry name" value="CFAP107"/>
</dbReference>
<dbReference type="PANTHER" id="PTHR31180">
    <property type="entry name" value="CILIA- AND FLAGELLA-ASSOCIATED PROTEIN 107-RELATED"/>
    <property type="match status" value="1"/>
</dbReference>
<keyword evidence="3" id="KW-0282">Flagellum</keyword>
<evidence type="ECO:0000256" key="2">
    <source>
        <dbReference type="ARBA" id="ARBA00022490"/>
    </source>
</evidence>
<keyword evidence="4" id="KW-0969">Cilium</keyword>
<sequence length="210" mass="24240">MASMNFDCDITCSATRHQQSQTRRLVKGEFDAGPAKCRYNSGVLVGDWFERRANYEPPEDDWYTVYDEAYTCKFNSNLLDDKTAAKDNKIKAERGLGGEFLINHHGKSFHGNYTTTNDLFFRVIPRGVCGPRTRAYSSRKDRWLPEIDLTKNFGNLTKYDQEESCKRFEPPGPVKRFLKPKGITDESYLLCHLDIDPSLPFRPHLIKTKD</sequence>
<keyword evidence="10" id="KW-1185">Reference proteome</keyword>
<reference evidence="9" key="1">
    <citation type="submission" date="2021-01" db="UniProtKB">
        <authorList>
            <consortium name="EnsemblMetazoa"/>
        </authorList>
    </citation>
    <scope>IDENTIFICATION</scope>
</reference>
<keyword evidence="6" id="KW-0966">Cell projection</keyword>
<dbReference type="KEGG" id="nvi:107981331"/>
<dbReference type="GO" id="GO:0030317">
    <property type="term" value="P:flagellated sperm motility"/>
    <property type="evidence" value="ECO:0007669"/>
    <property type="project" value="InterPro"/>
</dbReference>
<dbReference type="PANTHER" id="PTHR31180:SF2">
    <property type="entry name" value="CILIA- AND FLAGELLA-ASSOCIATED PROTEIN 107"/>
    <property type="match status" value="1"/>
</dbReference>
<evidence type="ECO:0000256" key="7">
    <source>
        <dbReference type="ARBA" id="ARBA00035003"/>
    </source>
</evidence>
<evidence type="ECO:0000256" key="6">
    <source>
        <dbReference type="ARBA" id="ARBA00023273"/>
    </source>
</evidence>
<dbReference type="OrthoDB" id="8185227at2759"/>
<name>A0A7M7J5I1_NASVI</name>
<comment type="function">
    <text evidence="7">Microtubule inner protein (MIP) part of the dynein-decorated doublet microtubules (DMTs) in cilia axoneme, which is required for motile cilia beating.</text>
</comment>
<dbReference type="RefSeq" id="XP_016842387.1">
    <property type="nucleotide sequence ID" value="XM_016986898.3"/>
</dbReference>
<comment type="subunit">
    <text evidence="8">Microtubule inner protein component of sperm flagellar doublet microtubules.</text>
</comment>
<dbReference type="InterPro" id="IPR037662">
    <property type="entry name" value="CFAP68/107"/>
</dbReference>
<dbReference type="EnsemblMetazoa" id="XM_032600579">
    <property type="protein sequence ID" value="XP_032456470"/>
    <property type="gene ID" value="LOC107981331"/>
</dbReference>
<comment type="subcellular location">
    <subcellularLocation>
        <location evidence="1">Cytoplasm</location>
        <location evidence="1">Cytoskeleton</location>
        <location evidence="1">Flagellum axoneme</location>
    </subcellularLocation>
</comment>
<protein>
    <submittedName>
        <fullName evidence="9">Uncharacterized protein</fullName>
    </submittedName>
</protein>
<organism evidence="9 10">
    <name type="scientific">Nasonia vitripennis</name>
    <name type="common">Parasitic wasp</name>
    <dbReference type="NCBI Taxonomy" id="7425"/>
    <lineage>
        <taxon>Eukaryota</taxon>
        <taxon>Metazoa</taxon>
        <taxon>Ecdysozoa</taxon>
        <taxon>Arthropoda</taxon>
        <taxon>Hexapoda</taxon>
        <taxon>Insecta</taxon>
        <taxon>Pterygota</taxon>
        <taxon>Neoptera</taxon>
        <taxon>Endopterygota</taxon>
        <taxon>Hymenoptera</taxon>
        <taxon>Apocrita</taxon>
        <taxon>Proctotrupomorpha</taxon>
        <taxon>Chalcidoidea</taxon>
        <taxon>Pteromalidae</taxon>
        <taxon>Pteromalinae</taxon>
        <taxon>Nasonia</taxon>
    </lineage>
</organism>
<accession>A0A7M7J5I1</accession>
<evidence type="ECO:0000256" key="4">
    <source>
        <dbReference type="ARBA" id="ARBA00023069"/>
    </source>
</evidence>
<proteinExistence type="predicted"/>
<dbReference type="AlphaFoldDB" id="A0A7M7J5I1"/>